<name>A0ACD1GBT1_9EURO</name>
<proteinExistence type="predicted"/>
<accession>A0ACD1GBT1</accession>
<dbReference type="EMBL" id="KZ825336">
    <property type="protein sequence ID" value="RAH46576.1"/>
    <property type="molecule type" value="Genomic_DNA"/>
</dbReference>
<reference evidence="1" key="1">
    <citation type="submission" date="2018-02" db="EMBL/GenBank/DDBJ databases">
        <title>The genomes of Aspergillus section Nigri reveals drivers in fungal speciation.</title>
        <authorList>
            <consortium name="DOE Joint Genome Institute"/>
            <person name="Vesth T.C."/>
            <person name="Nybo J."/>
            <person name="Theobald S."/>
            <person name="Brandl J."/>
            <person name="Frisvad J.C."/>
            <person name="Nielsen K.F."/>
            <person name="Lyhne E.K."/>
            <person name="Kogle M.E."/>
            <person name="Kuo A."/>
            <person name="Riley R."/>
            <person name="Clum A."/>
            <person name="Nolan M."/>
            <person name="Lipzen A."/>
            <person name="Salamov A."/>
            <person name="Henrissat B."/>
            <person name="Wiebenga A."/>
            <person name="De vries R.P."/>
            <person name="Grigoriev I.V."/>
            <person name="Mortensen U.H."/>
            <person name="Andersen M.R."/>
            <person name="Baker S.E."/>
        </authorList>
    </citation>
    <scope>NUCLEOTIDE SEQUENCE</scope>
    <source>
        <strain evidence="1">CBS 621.78</strain>
    </source>
</reference>
<gene>
    <name evidence="1" type="ORF">BO95DRAFT_494749</name>
</gene>
<organism evidence="1 2">
    <name type="scientific">Aspergillus brunneoviolaceus CBS 621.78</name>
    <dbReference type="NCBI Taxonomy" id="1450534"/>
    <lineage>
        <taxon>Eukaryota</taxon>
        <taxon>Fungi</taxon>
        <taxon>Dikarya</taxon>
        <taxon>Ascomycota</taxon>
        <taxon>Pezizomycotina</taxon>
        <taxon>Eurotiomycetes</taxon>
        <taxon>Eurotiomycetidae</taxon>
        <taxon>Eurotiales</taxon>
        <taxon>Aspergillaceae</taxon>
        <taxon>Aspergillus</taxon>
        <taxon>Aspergillus subgen. Circumdati</taxon>
    </lineage>
</organism>
<dbReference type="Proteomes" id="UP000249057">
    <property type="component" value="Unassembled WGS sequence"/>
</dbReference>
<keyword evidence="2" id="KW-1185">Reference proteome</keyword>
<protein>
    <submittedName>
        <fullName evidence="1">Uncharacterized protein</fullName>
    </submittedName>
</protein>
<evidence type="ECO:0000313" key="2">
    <source>
        <dbReference type="Proteomes" id="UP000249057"/>
    </source>
</evidence>
<evidence type="ECO:0000313" key="1">
    <source>
        <dbReference type="EMBL" id="RAH46576.1"/>
    </source>
</evidence>
<sequence>MVIINIHCRYRIHGLAVAMPFDWGCCGDKNGRNAADAAAAPPRPVNLLSPSTSSSHSVSKPSQIKRSPFQTTVPPQQASLVSVKKDDLWKRAEEQLDEESRKRLRLSQDGNYPSIDGVLAEIIKEISAKYDDYQNGKLSIRNRDASNRKVDVRGSAKKVLVCALQAQDLIKAVAGFDPTGYASIAWSVVAFGLTLIKNDIDRRDAIMDASEFLAQALAYHSIIAHNYRKGTVASLARLDDALVEVYVALLRYIAEVQTARHESAIARVGKSITALIDQPLDRLKSVVEQKSAVVDQWKMIVRDEDQSRRAEDILVRIEEMVRRVHSIDVRTNDQEERNILDWISTFSYSSIQNETKKARSPDTGTWFVQSSDRYQRWKTTPGQLLWMHGPVGCGKSVLCSTIIADTDLHCKQNEPCVLAYWYFKFSDNETQGMESMIRSFIRQLCPRPIPNPIRKIWEDHRRNREPDLDVLLTILSEIIDLLPADIFIIFDALDECPVETRERRLLAFMDGLIRDFPTKVHLLATSRPEPDIHNALTQHTLFGLEDALSGDVEKFVQERLTSGKLRRWNRSILERIEHQLLNVSERQIKRLERCHIPQDIDEALTTIPDTLEATYKGILEQEILPRYRDAVRSIFTWLTFSMKPLSQEAVAEVAGFPSSDSVIEICTTQMVTLNTADGTIRLAHFSVKEFLLSEQSTHWCHISEILGHRLILNQMLKHILSEEEDLSLMVAMSKPLLRYSSENWPDHLRKLEILTPDPLQEIYSMLIRLFTEPLLYHNWQRLYSFDFSYTKQAWRRWTEAAWVPPIEKAIILQLGHLADLLVQTGSETLKNTKDTGESTLVYAAEHSVTILALLLQRVITISLQELQEILFQLRPRSTQEQKTLCLVIDLLWNMGVLRDGGRSDDSIHPALLVSMAKNRHCGNVLLGLCLNRGEKETPSVTRELLEATLQNDDCGARVLEVLIQRRDERISFTEQIMQTVAEQSRSNPSLACLILENQDRIVCLKPEHAETFARTADSELLKLVLRVYGEHLMMERNVLLAAISNPSARDVVRGLLSGRELSTNTQQSILSAAAAVERWEYLELINFLLDEWGPRFNIDYQTMVAAVSNRLLGLAILETLLARQQAGFIVSDGILVHAAKKNTEQVLQLLMINGGSTIPIRHELVFAAAGNEIRGLSVLLFLFSLLGSDYVVSSELLQTAAENPNKYKSPWETSKEFQAVLKSFTGTTVPDSVFLVMHDQVDHMKVLLDWSNNKAPTKEIFLAICDNGDLGAFYTLLLLLDRGLLAVDEWFVETSARAPSLLWHILGHIPRVPITDRVIGSVRDERSLRYIVQHLEEKDIWTEETMEAIISTTSVETEALINILEHYISKAPLTQSILLIAAERDTRLVEFLQQPRH</sequence>